<evidence type="ECO:0000259" key="4">
    <source>
        <dbReference type="Pfam" id="PF13439"/>
    </source>
</evidence>
<evidence type="ECO:0000259" key="3">
    <source>
        <dbReference type="Pfam" id="PF00534"/>
    </source>
</evidence>
<evidence type="ECO:0000313" key="6">
    <source>
        <dbReference type="Proteomes" id="UP000603200"/>
    </source>
</evidence>
<evidence type="ECO:0000256" key="1">
    <source>
        <dbReference type="ARBA" id="ARBA00022676"/>
    </source>
</evidence>
<gene>
    <name evidence="5" type="ORF">Ahu01nite_093190</name>
</gene>
<dbReference type="InterPro" id="IPR001296">
    <property type="entry name" value="Glyco_trans_1"/>
</dbReference>
<reference evidence="5 6" key="1">
    <citation type="submission" date="2021-01" db="EMBL/GenBank/DDBJ databases">
        <title>Whole genome shotgun sequence of Actinoplanes humidus NBRC 14915.</title>
        <authorList>
            <person name="Komaki H."/>
            <person name="Tamura T."/>
        </authorList>
    </citation>
    <scope>NUCLEOTIDE SEQUENCE [LARGE SCALE GENOMIC DNA]</scope>
    <source>
        <strain evidence="5 6">NBRC 14915</strain>
    </source>
</reference>
<dbReference type="SUPFAM" id="SSF53756">
    <property type="entry name" value="UDP-Glycosyltransferase/glycogen phosphorylase"/>
    <property type="match status" value="1"/>
</dbReference>
<dbReference type="RefSeq" id="WP_203843122.1">
    <property type="nucleotide sequence ID" value="NZ_BAAATV010000018.1"/>
</dbReference>
<name>A0ABQ4A5S8_9ACTN</name>
<dbReference type="EMBL" id="BOMN01000139">
    <property type="protein sequence ID" value="GIE26217.1"/>
    <property type="molecule type" value="Genomic_DNA"/>
</dbReference>
<comment type="caution">
    <text evidence="5">The sequence shown here is derived from an EMBL/GenBank/DDBJ whole genome shotgun (WGS) entry which is preliminary data.</text>
</comment>
<dbReference type="Pfam" id="PF00534">
    <property type="entry name" value="Glycos_transf_1"/>
    <property type="match status" value="1"/>
</dbReference>
<evidence type="ECO:0000313" key="5">
    <source>
        <dbReference type="EMBL" id="GIE26217.1"/>
    </source>
</evidence>
<evidence type="ECO:0000256" key="2">
    <source>
        <dbReference type="ARBA" id="ARBA00022679"/>
    </source>
</evidence>
<protein>
    <submittedName>
        <fullName evidence="5">Glycosyl transferase</fullName>
    </submittedName>
</protein>
<dbReference type="PANTHER" id="PTHR45947">
    <property type="entry name" value="SULFOQUINOVOSYL TRANSFERASE SQD2"/>
    <property type="match status" value="1"/>
</dbReference>
<dbReference type="Proteomes" id="UP000603200">
    <property type="component" value="Unassembled WGS sequence"/>
</dbReference>
<feature type="domain" description="Glycosyl transferase family 1" evidence="3">
    <location>
        <begin position="201"/>
        <end position="348"/>
    </location>
</feature>
<keyword evidence="1" id="KW-0328">Glycosyltransferase</keyword>
<dbReference type="GO" id="GO:0016740">
    <property type="term" value="F:transferase activity"/>
    <property type="evidence" value="ECO:0007669"/>
    <property type="project" value="UniProtKB-KW"/>
</dbReference>
<keyword evidence="2 5" id="KW-0808">Transferase</keyword>
<dbReference type="CDD" id="cd03801">
    <property type="entry name" value="GT4_PimA-like"/>
    <property type="match status" value="1"/>
</dbReference>
<dbReference type="InterPro" id="IPR050194">
    <property type="entry name" value="Glycosyltransferase_grp1"/>
</dbReference>
<feature type="domain" description="Glycosyltransferase subfamily 4-like N-terminal" evidence="4">
    <location>
        <begin position="14"/>
        <end position="187"/>
    </location>
</feature>
<dbReference type="Pfam" id="PF13439">
    <property type="entry name" value="Glyco_transf_4"/>
    <property type="match status" value="1"/>
</dbReference>
<keyword evidence="6" id="KW-1185">Reference proteome</keyword>
<accession>A0ABQ4A5S8</accession>
<organism evidence="5 6">
    <name type="scientific">Winogradskya humida</name>
    <dbReference type="NCBI Taxonomy" id="113566"/>
    <lineage>
        <taxon>Bacteria</taxon>
        <taxon>Bacillati</taxon>
        <taxon>Actinomycetota</taxon>
        <taxon>Actinomycetes</taxon>
        <taxon>Micromonosporales</taxon>
        <taxon>Micromonosporaceae</taxon>
        <taxon>Winogradskya</taxon>
    </lineage>
</organism>
<proteinExistence type="predicted"/>
<dbReference type="Gene3D" id="3.40.50.2000">
    <property type="entry name" value="Glycogen Phosphorylase B"/>
    <property type="match status" value="2"/>
</dbReference>
<dbReference type="PANTHER" id="PTHR45947:SF3">
    <property type="entry name" value="SULFOQUINOVOSYL TRANSFERASE SQD2"/>
    <property type="match status" value="1"/>
</dbReference>
<dbReference type="InterPro" id="IPR028098">
    <property type="entry name" value="Glyco_trans_4-like_N"/>
</dbReference>
<sequence>MDVLIVSSYFPPHVGGVEVVAQQQARSLAEAGHTVVVATSQTGGAPGRERQAGYDVVRLPVSNVLDRRTGVPFPLIGPAFLRGLKDLVARCDVVHVHDVLYPPPQAAAWFARRAGKPMYVTQHIEGVHHPNPLVLAAARLSARVAGGYLWRHARRVVAPSALVADYLRARGVPADKVVAAPNGIDTAAFAPGSAGLRGGEVRDRLGLPSGRPIALFAGRMVPRKGFEQLIAAADDAYDIVLAGTGHPGPLPAGVHWVGPVSRADLAVLYRLADVFVLPSVGDLFPLVVQEAMACGLPIVTTDDERYDAYGVDRRLFSLVAPEPEALRRAIRAVVADAGLRRRMGEHSRRLAVRHFDWRVNQRLLVSLYDRDVPGEQREESACPSVSSF</sequence>